<feature type="coiled-coil region" evidence="6">
    <location>
        <begin position="337"/>
        <end position="371"/>
    </location>
</feature>
<dbReference type="Pfam" id="PF25601">
    <property type="entry name" value="AAA_lid_14"/>
    <property type="match status" value="1"/>
</dbReference>
<evidence type="ECO:0000256" key="3">
    <source>
        <dbReference type="ARBA" id="ARBA00023015"/>
    </source>
</evidence>
<dbReference type="SUPFAM" id="SSF54631">
    <property type="entry name" value="CBS-domain pair"/>
    <property type="match status" value="1"/>
</dbReference>
<evidence type="ECO:0000313" key="10">
    <source>
        <dbReference type="Proteomes" id="UP001310386"/>
    </source>
</evidence>
<evidence type="ECO:0000256" key="6">
    <source>
        <dbReference type="SAM" id="Coils"/>
    </source>
</evidence>
<proteinExistence type="predicted"/>
<dbReference type="SMART" id="SM00091">
    <property type="entry name" value="PAS"/>
    <property type="match status" value="1"/>
</dbReference>
<dbReference type="InterPro" id="IPR000644">
    <property type="entry name" value="CBS_dom"/>
</dbReference>
<dbReference type="Pfam" id="PF14532">
    <property type="entry name" value="Sigma54_activ_2"/>
    <property type="match status" value="1"/>
</dbReference>
<dbReference type="SUPFAM" id="SSF55785">
    <property type="entry name" value="PYP-like sensor domain (PAS domain)"/>
    <property type="match status" value="1"/>
</dbReference>
<keyword evidence="5" id="KW-0129">CBS domain</keyword>
<sequence length="598" mass="67854">MIWRDILQPPPVMVQKNCTLLDAVNAFNRHPSEIVLICDGETPVGYVDSNSLLAQIEHGKDLSAAVSYQVDVLKVPSDHPVEFYHNISVYLGIDADGYVTGFSTNMKARDRINQLKLNQMNRIFNSSGLGIVTTGENFEITFVNETAEKNLGLSGNFLMNRNYKALWAGHEVLDEVLRGKQLVSIESLMNFKRIIGNFSPLFENRKITGIVHIFYLKEQFEEAVKELEFVRNLHEDLKAIYSLSNEQVITVNAEGEIVRIAGTLLKNFWMIDGPEQLLGANIRDFENKGIFQPNIVDLCKRKKQKLTQVQISVHGQKVLSVATPVFHGDKLEQVVVASKDITEINQLKQELERLKKKSDQYKRELDQFMMMSEQKKLIYRSQVMENLLGRVKQIAAADSAVLLYGEFGVGKEVFAQTIHENSGRKNHPFLRINCGAVEESLAELLRSAEKGSIFLDEITELSMKTQAQLLEVLNSGIDVRVIAATNQIIKKRVQENTFSERLFDLLNGIPITIPPLRERAEDIVSLSIHLLQRFNHAFRKDTSFTKEALEVLESYHWPGNVRELQNVIERLIVTTLEDMITGSDVRSILYGDAKLINL</sequence>
<dbReference type="InterPro" id="IPR046342">
    <property type="entry name" value="CBS_dom_sf"/>
</dbReference>
<accession>A0ABU5ZH16</accession>
<evidence type="ECO:0000313" key="9">
    <source>
        <dbReference type="EMBL" id="MEB3101794.1"/>
    </source>
</evidence>
<dbReference type="PROSITE" id="PS00688">
    <property type="entry name" value="SIGMA54_INTERACT_3"/>
    <property type="match status" value="1"/>
</dbReference>
<dbReference type="PROSITE" id="PS50045">
    <property type="entry name" value="SIGMA54_INTERACT_4"/>
    <property type="match status" value="1"/>
</dbReference>
<keyword evidence="10" id="KW-1185">Reference proteome</keyword>
<keyword evidence="4" id="KW-0804">Transcription</keyword>
<comment type="caution">
    <text evidence="9">The sequence shown here is derived from an EMBL/GenBank/DDBJ whole genome shotgun (WGS) entry which is preliminary data.</text>
</comment>
<evidence type="ECO:0000256" key="4">
    <source>
        <dbReference type="ARBA" id="ARBA00023163"/>
    </source>
</evidence>
<organism evidence="9 10">
    <name type="scientific">Ferviditalea candida</name>
    <dbReference type="NCBI Taxonomy" id="3108399"/>
    <lineage>
        <taxon>Bacteria</taxon>
        <taxon>Bacillati</taxon>
        <taxon>Bacillota</taxon>
        <taxon>Bacilli</taxon>
        <taxon>Bacillales</taxon>
        <taxon>Paenibacillaceae</taxon>
        <taxon>Ferviditalea</taxon>
    </lineage>
</organism>
<dbReference type="SUPFAM" id="SSF52540">
    <property type="entry name" value="P-loop containing nucleoside triphosphate hydrolases"/>
    <property type="match status" value="1"/>
</dbReference>
<dbReference type="Gene3D" id="3.30.450.20">
    <property type="entry name" value="PAS domain"/>
    <property type="match status" value="2"/>
</dbReference>
<evidence type="ECO:0000259" key="7">
    <source>
        <dbReference type="PROSITE" id="PS50045"/>
    </source>
</evidence>
<name>A0ABU5ZH16_9BACL</name>
<dbReference type="Proteomes" id="UP001310386">
    <property type="component" value="Unassembled WGS sequence"/>
</dbReference>
<dbReference type="InterPro" id="IPR002078">
    <property type="entry name" value="Sigma_54_int"/>
</dbReference>
<dbReference type="Gene3D" id="1.10.8.60">
    <property type="match status" value="1"/>
</dbReference>
<keyword evidence="3" id="KW-0805">Transcription regulation</keyword>
<evidence type="ECO:0000256" key="1">
    <source>
        <dbReference type="ARBA" id="ARBA00022741"/>
    </source>
</evidence>
<evidence type="ECO:0000259" key="8">
    <source>
        <dbReference type="PROSITE" id="PS51371"/>
    </source>
</evidence>
<keyword evidence="1" id="KW-0547">Nucleotide-binding</keyword>
<protein>
    <submittedName>
        <fullName evidence="9">Sigma 54-interacting transcriptional regulator</fullName>
    </submittedName>
</protein>
<dbReference type="InterPro" id="IPR000014">
    <property type="entry name" value="PAS"/>
</dbReference>
<evidence type="ECO:0000256" key="5">
    <source>
        <dbReference type="PROSITE-ProRule" id="PRU00703"/>
    </source>
</evidence>
<evidence type="ECO:0000256" key="2">
    <source>
        <dbReference type="ARBA" id="ARBA00022840"/>
    </source>
</evidence>
<dbReference type="InterPro" id="IPR027417">
    <property type="entry name" value="P-loop_NTPase"/>
</dbReference>
<feature type="domain" description="CBS" evidence="8">
    <location>
        <begin position="7"/>
        <end position="62"/>
    </location>
</feature>
<dbReference type="PANTHER" id="PTHR32071:SF121">
    <property type="entry name" value="SIGMA L-DEPENDENT TRANSCRIPTIONAL REGULATOR YQIR-RELATED"/>
    <property type="match status" value="1"/>
</dbReference>
<dbReference type="CDD" id="cd00009">
    <property type="entry name" value="AAA"/>
    <property type="match status" value="1"/>
</dbReference>
<dbReference type="InterPro" id="IPR025944">
    <property type="entry name" value="Sigma_54_int_dom_CS"/>
</dbReference>
<feature type="domain" description="Sigma-54 factor interaction" evidence="7">
    <location>
        <begin position="377"/>
        <end position="573"/>
    </location>
</feature>
<dbReference type="Pfam" id="PF13426">
    <property type="entry name" value="PAS_9"/>
    <property type="match status" value="1"/>
</dbReference>
<dbReference type="SMART" id="SM00382">
    <property type="entry name" value="AAA"/>
    <property type="match status" value="1"/>
</dbReference>
<dbReference type="PANTHER" id="PTHR32071">
    <property type="entry name" value="TRANSCRIPTIONAL REGULATORY PROTEIN"/>
    <property type="match status" value="1"/>
</dbReference>
<reference evidence="9" key="1">
    <citation type="submission" date="2023-12" db="EMBL/GenBank/DDBJ databases">
        <title>Fervidustalea candida gen. nov., sp. nov., a novel member of the family Paenibacillaceae isolated from a geothermal area.</title>
        <authorList>
            <person name="Li W.-J."/>
            <person name="Jiao J.-Y."/>
            <person name="Chen Y."/>
        </authorList>
    </citation>
    <scope>NUCLEOTIDE SEQUENCE</scope>
    <source>
        <strain evidence="9">SYSU GA230002</strain>
    </source>
</reference>
<dbReference type="PROSITE" id="PS51371">
    <property type="entry name" value="CBS"/>
    <property type="match status" value="1"/>
</dbReference>
<keyword evidence="6" id="KW-0175">Coiled coil</keyword>
<dbReference type="InterPro" id="IPR058031">
    <property type="entry name" value="AAA_lid_NorR"/>
</dbReference>
<keyword evidence="2" id="KW-0067">ATP-binding</keyword>
<dbReference type="Gene3D" id="3.40.50.300">
    <property type="entry name" value="P-loop containing nucleotide triphosphate hydrolases"/>
    <property type="match status" value="1"/>
</dbReference>
<dbReference type="RefSeq" id="WP_371753965.1">
    <property type="nucleotide sequence ID" value="NZ_JAYJLD010000010.1"/>
</dbReference>
<dbReference type="InterPro" id="IPR035965">
    <property type="entry name" value="PAS-like_dom_sf"/>
</dbReference>
<dbReference type="InterPro" id="IPR003593">
    <property type="entry name" value="AAA+_ATPase"/>
</dbReference>
<dbReference type="EMBL" id="JAYJLD010000010">
    <property type="protein sequence ID" value="MEB3101794.1"/>
    <property type="molecule type" value="Genomic_DNA"/>
</dbReference>
<gene>
    <name evidence="9" type="ORF">VF724_08970</name>
</gene>